<name>A0ABS8H889_9SPHN</name>
<dbReference type="Proteomes" id="UP001198830">
    <property type="component" value="Unassembled WGS sequence"/>
</dbReference>
<sequence length="302" mass="32511">MNDFDVTAAKKAADYPRKVLDLFDAYVHGALDRRGFLNQCAAHVGGMISATAVLAALSPDFARAQVIAADDARIETRWIEVPSPQGYGMIRAYVARPADMGSAALPVVIVAHENRGLNPHIEDIARRLALEGFMAVAPDALTTLGGYPGDEDKAREMFATLDREKIGEDFVAAANYARTMSGGNGQLATIGFCFGGGIANLLATRLPDLKAAIPFYGSPPPLADVPNIKAELLIHYAGNDARINATWPDYKAALDKAGVRYQAFVYDGVEHGFNNDTTPRFDKAAADLAWARSLTLLRQSTR</sequence>
<protein>
    <submittedName>
        <fullName evidence="3">Dienelactone hydrolase family protein</fullName>
    </submittedName>
</protein>
<reference evidence="3 4" key="1">
    <citation type="submission" date="2021-10" db="EMBL/GenBank/DDBJ databases">
        <title>The diversity and Nitrogen Metabolism of Culturable Nitrate-Utilizing Bacteria Within the Oxygen Minimum Zone of the Changjiang (Yangtze River)Estuary.</title>
        <authorList>
            <person name="Zhang D."/>
            <person name="Zheng J."/>
            <person name="Liu S."/>
            <person name="He W."/>
        </authorList>
    </citation>
    <scope>NUCLEOTIDE SEQUENCE [LARGE SCALE GENOMIC DNA]</scope>
    <source>
        <strain evidence="3 4">FXH275-2</strain>
    </source>
</reference>
<dbReference type="Pfam" id="PF23678">
    <property type="entry name" value="YqhI"/>
    <property type="match status" value="1"/>
</dbReference>
<gene>
    <name evidence="3" type="ORF">LL253_19005</name>
</gene>
<dbReference type="GO" id="GO:0016787">
    <property type="term" value="F:hydrolase activity"/>
    <property type="evidence" value="ECO:0007669"/>
    <property type="project" value="UniProtKB-KW"/>
</dbReference>
<dbReference type="Gene3D" id="3.40.50.1820">
    <property type="entry name" value="alpha/beta hydrolase"/>
    <property type="match status" value="1"/>
</dbReference>
<dbReference type="EMBL" id="JAJGNP010000027">
    <property type="protein sequence ID" value="MCC4234765.1"/>
    <property type="molecule type" value="Genomic_DNA"/>
</dbReference>
<evidence type="ECO:0000313" key="3">
    <source>
        <dbReference type="EMBL" id="MCC4234765.1"/>
    </source>
</evidence>
<dbReference type="RefSeq" id="WP_228228124.1">
    <property type="nucleotide sequence ID" value="NZ_JAJGNP010000027.1"/>
</dbReference>
<keyword evidence="4" id="KW-1185">Reference proteome</keyword>
<evidence type="ECO:0000259" key="1">
    <source>
        <dbReference type="Pfam" id="PF01738"/>
    </source>
</evidence>
<keyword evidence="3" id="KW-0378">Hydrolase</keyword>
<dbReference type="PROSITE" id="PS51318">
    <property type="entry name" value="TAT"/>
    <property type="match status" value="1"/>
</dbReference>
<proteinExistence type="predicted"/>
<evidence type="ECO:0000313" key="4">
    <source>
        <dbReference type="Proteomes" id="UP001198830"/>
    </source>
</evidence>
<dbReference type="PANTHER" id="PTHR46623:SF6">
    <property type="entry name" value="ALPHA_BETA-HYDROLASES SUPERFAMILY PROTEIN"/>
    <property type="match status" value="1"/>
</dbReference>
<dbReference type="InterPro" id="IPR057802">
    <property type="entry name" value="YqhI_dom"/>
</dbReference>
<dbReference type="PANTHER" id="PTHR46623">
    <property type="entry name" value="CARBOXYMETHYLENEBUTENOLIDASE-RELATED"/>
    <property type="match status" value="1"/>
</dbReference>
<dbReference type="InterPro" id="IPR029058">
    <property type="entry name" value="AB_hydrolase_fold"/>
</dbReference>
<dbReference type="InterPro" id="IPR051049">
    <property type="entry name" value="Dienelactone_hydrolase-like"/>
</dbReference>
<organism evidence="3 4">
    <name type="scientific">Sphingobium soli</name>
    <dbReference type="NCBI Taxonomy" id="1591116"/>
    <lineage>
        <taxon>Bacteria</taxon>
        <taxon>Pseudomonadati</taxon>
        <taxon>Pseudomonadota</taxon>
        <taxon>Alphaproteobacteria</taxon>
        <taxon>Sphingomonadales</taxon>
        <taxon>Sphingomonadaceae</taxon>
        <taxon>Sphingobium</taxon>
    </lineage>
</organism>
<feature type="domain" description="YqhI" evidence="2">
    <location>
        <begin position="10"/>
        <end position="39"/>
    </location>
</feature>
<feature type="domain" description="Dienelactone hydrolase" evidence="1">
    <location>
        <begin position="90"/>
        <end position="299"/>
    </location>
</feature>
<accession>A0ABS8H889</accession>
<comment type="caution">
    <text evidence="3">The sequence shown here is derived from an EMBL/GenBank/DDBJ whole genome shotgun (WGS) entry which is preliminary data.</text>
</comment>
<evidence type="ECO:0000259" key="2">
    <source>
        <dbReference type="Pfam" id="PF23678"/>
    </source>
</evidence>
<dbReference type="SUPFAM" id="SSF53474">
    <property type="entry name" value="alpha/beta-Hydrolases"/>
    <property type="match status" value="1"/>
</dbReference>
<dbReference type="Pfam" id="PF01738">
    <property type="entry name" value="DLH"/>
    <property type="match status" value="1"/>
</dbReference>
<dbReference type="InterPro" id="IPR002925">
    <property type="entry name" value="Dienelactn_hydro"/>
</dbReference>
<dbReference type="InterPro" id="IPR006311">
    <property type="entry name" value="TAT_signal"/>
</dbReference>